<feature type="transmembrane region" description="Helical" evidence="5">
    <location>
        <begin position="37"/>
        <end position="58"/>
    </location>
</feature>
<dbReference type="RefSeq" id="WP_379280004.1">
    <property type="nucleotide sequence ID" value="NZ_JBHUGT010000011.1"/>
</dbReference>
<accession>A0ABW5R5M5</accession>
<organism evidence="6 7">
    <name type="scientific">Paenibacillus thailandensis</name>
    <dbReference type="NCBI Taxonomy" id="393250"/>
    <lineage>
        <taxon>Bacteria</taxon>
        <taxon>Bacillati</taxon>
        <taxon>Bacillota</taxon>
        <taxon>Bacilli</taxon>
        <taxon>Bacillales</taxon>
        <taxon>Paenibacillaceae</taxon>
        <taxon>Paenibacillus</taxon>
    </lineage>
</organism>
<evidence type="ECO:0000256" key="1">
    <source>
        <dbReference type="ARBA" id="ARBA00004141"/>
    </source>
</evidence>
<feature type="transmembrane region" description="Helical" evidence="5">
    <location>
        <begin position="65"/>
        <end position="86"/>
    </location>
</feature>
<keyword evidence="4 5" id="KW-0472">Membrane</keyword>
<dbReference type="Proteomes" id="UP001597493">
    <property type="component" value="Unassembled WGS sequence"/>
</dbReference>
<sequence length="111" mass="12448">MAAAIVQIILILMFAFSASTKFFRQQSMVHHWNQYRYPFWLMDATAVLETVGAIGIMAGFRYPGLLQYAAALLAILMLGAIHAHLFRAKHKPYMAINALAMLGLSVYLIVM</sequence>
<evidence type="ECO:0000313" key="7">
    <source>
        <dbReference type="Proteomes" id="UP001597493"/>
    </source>
</evidence>
<dbReference type="Pfam" id="PF13564">
    <property type="entry name" value="DoxX_2"/>
    <property type="match status" value="1"/>
</dbReference>
<comment type="caution">
    <text evidence="6">The sequence shown here is derived from an EMBL/GenBank/DDBJ whole genome shotgun (WGS) entry which is preliminary data.</text>
</comment>
<gene>
    <name evidence="6" type="ORF">ACFSW5_25600</name>
</gene>
<feature type="transmembrane region" description="Helical" evidence="5">
    <location>
        <begin position="92"/>
        <end position="110"/>
    </location>
</feature>
<comment type="subcellular location">
    <subcellularLocation>
        <location evidence="1">Membrane</location>
        <topology evidence="1">Multi-pass membrane protein</topology>
    </subcellularLocation>
</comment>
<evidence type="ECO:0000256" key="3">
    <source>
        <dbReference type="ARBA" id="ARBA00022989"/>
    </source>
</evidence>
<proteinExistence type="predicted"/>
<keyword evidence="3 5" id="KW-1133">Transmembrane helix</keyword>
<evidence type="ECO:0000256" key="4">
    <source>
        <dbReference type="ARBA" id="ARBA00023136"/>
    </source>
</evidence>
<evidence type="ECO:0000313" key="6">
    <source>
        <dbReference type="EMBL" id="MFD2663620.1"/>
    </source>
</evidence>
<evidence type="ECO:0000256" key="5">
    <source>
        <dbReference type="SAM" id="Phobius"/>
    </source>
</evidence>
<dbReference type="EMBL" id="JBHUMY010000043">
    <property type="protein sequence ID" value="MFD2663620.1"/>
    <property type="molecule type" value="Genomic_DNA"/>
</dbReference>
<keyword evidence="2 5" id="KW-0812">Transmembrane</keyword>
<reference evidence="7" key="1">
    <citation type="journal article" date="2019" name="Int. J. Syst. Evol. Microbiol.">
        <title>The Global Catalogue of Microorganisms (GCM) 10K type strain sequencing project: providing services to taxonomists for standard genome sequencing and annotation.</title>
        <authorList>
            <consortium name="The Broad Institute Genomics Platform"/>
            <consortium name="The Broad Institute Genome Sequencing Center for Infectious Disease"/>
            <person name="Wu L."/>
            <person name="Ma J."/>
        </authorList>
    </citation>
    <scope>NUCLEOTIDE SEQUENCE [LARGE SCALE GENOMIC DNA]</scope>
    <source>
        <strain evidence="7">TISTR 1827</strain>
    </source>
</reference>
<evidence type="ECO:0000256" key="2">
    <source>
        <dbReference type="ARBA" id="ARBA00022692"/>
    </source>
</evidence>
<protein>
    <submittedName>
        <fullName evidence="6">DoxX family protein</fullName>
    </submittedName>
</protein>
<dbReference type="InterPro" id="IPR032808">
    <property type="entry name" value="DoxX"/>
</dbReference>
<keyword evidence="7" id="KW-1185">Reference proteome</keyword>
<name>A0ABW5R5M5_9BACL</name>